<sequence>MDITTIKFGAKANKSVSSGIPSFISQEPVLMGTEGNGPQLSQTSDFGVLEQYLGYRFGEPANISRSPLFNPTVNSQIVGHDIQSNAFKALASTNTNFSAGLVGSQLQKGSQVNLISATGAQHENWGESNMAAESSSRTDTSNDMDPDNQKLPWTMNKSKRVRTGGDYTHCLFNICLSTSPTNYVGTAWIYQEKANKLIQEIISALRSCS</sequence>
<feature type="region of interest" description="Disordered" evidence="1">
    <location>
        <begin position="126"/>
        <end position="152"/>
    </location>
</feature>
<reference evidence="3" key="1">
    <citation type="journal article" date="2024" name="IScience">
        <title>Strigolactones Initiate the Formation of Haustorium-like Structures in Castilleja.</title>
        <authorList>
            <person name="Buerger M."/>
            <person name="Peterson D."/>
            <person name="Chory J."/>
        </authorList>
    </citation>
    <scope>NUCLEOTIDE SEQUENCE [LARGE SCALE GENOMIC DNA]</scope>
</reference>
<evidence type="ECO:0000313" key="3">
    <source>
        <dbReference type="Proteomes" id="UP001632038"/>
    </source>
</evidence>
<gene>
    <name evidence="2" type="ORF">CASFOL_014589</name>
</gene>
<evidence type="ECO:0000256" key="1">
    <source>
        <dbReference type="SAM" id="MobiDB-lite"/>
    </source>
</evidence>
<name>A0ABD3DS12_9LAMI</name>
<feature type="compositionally biased region" description="Polar residues" evidence="1">
    <location>
        <begin position="131"/>
        <end position="143"/>
    </location>
</feature>
<proteinExistence type="predicted"/>
<comment type="caution">
    <text evidence="2">The sequence shown here is derived from an EMBL/GenBank/DDBJ whole genome shotgun (WGS) entry which is preliminary data.</text>
</comment>
<dbReference type="AlphaFoldDB" id="A0ABD3DS12"/>
<evidence type="ECO:0000313" key="2">
    <source>
        <dbReference type="EMBL" id="KAL3643774.1"/>
    </source>
</evidence>
<dbReference type="Proteomes" id="UP001632038">
    <property type="component" value="Unassembled WGS sequence"/>
</dbReference>
<protein>
    <submittedName>
        <fullName evidence="2">Uncharacterized protein</fullName>
    </submittedName>
</protein>
<organism evidence="2 3">
    <name type="scientific">Castilleja foliolosa</name>
    <dbReference type="NCBI Taxonomy" id="1961234"/>
    <lineage>
        <taxon>Eukaryota</taxon>
        <taxon>Viridiplantae</taxon>
        <taxon>Streptophyta</taxon>
        <taxon>Embryophyta</taxon>
        <taxon>Tracheophyta</taxon>
        <taxon>Spermatophyta</taxon>
        <taxon>Magnoliopsida</taxon>
        <taxon>eudicotyledons</taxon>
        <taxon>Gunneridae</taxon>
        <taxon>Pentapetalae</taxon>
        <taxon>asterids</taxon>
        <taxon>lamiids</taxon>
        <taxon>Lamiales</taxon>
        <taxon>Orobanchaceae</taxon>
        <taxon>Pedicularideae</taxon>
        <taxon>Castillejinae</taxon>
        <taxon>Castilleja</taxon>
    </lineage>
</organism>
<dbReference type="EMBL" id="JAVIJP010000016">
    <property type="protein sequence ID" value="KAL3643774.1"/>
    <property type="molecule type" value="Genomic_DNA"/>
</dbReference>
<accession>A0ABD3DS12</accession>
<keyword evidence="3" id="KW-1185">Reference proteome</keyword>